<dbReference type="Proteomes" id="UP000001514">
    <property type="component" value="Unassembled WGS sequence"/>
</dbReference>
<dbReference type="HOGENOM" id="CLU_002706_0_0_1"/>
<dbReference type="Pfam" id="PF01535">
    <property type="entry name" value="PPR"/>
    <property type="match status" value="2"/>
</dbReference>
<dbReference type="InterPro" id="IPR011990">
    <property type="entry name" value="TPR-like_helical_dom_sf"/>
</dbReference>
<keyword evidence="3" id="KW-1185">Reference proteome</keyword>
<evidence type="ECO:0008006" key="4">
    <source>
        <dbReference type="Google" id="ProtNLM"/>
    </source>
</evidence>
<gene>
    <name evidence="2" type="ORF">SELMODRAFT_82984</name>
</gene>
<dbReference type="InterPro" id="IPR046960">
    <property type="entry name" value="PPR_At4g14850-like_plant"/>
</dbReference>
<proteinExistence type="predicted"/>
<dbReference type="PANTHER" id="PTHR47926">
    <property type="entry name" value="PENTATRICOPEPTIDE REPEAT-CONTAINING PROTEIN"/>
    <property type="match status" value="1"/>
</dbReference>
<evidence type="ECO:0000313" key="3">
    <source>
        <dbReference type="Proteomes" id="UP000001514"/>
    </source>
</evidence>
<protein>
    <recommendedName>
        <fullName evidence="4">Pentacotripeptide-repeat region of PRORP domain-containing protein</fullName>
    </recommendedName>
</protein>
<evidence type="ECO:0000313" key="2">
    <source>
        <dbReference type="EMBL" id="EFJ33825.1"/>
    </source>
</evidence>
<accession>D8R117</accession>
<organism evidence="3">
    <name type="scientific">Selaginella moellendorffii</name>
    <name type="common">Spikemoss</name>
    <dbReference type="NCBI Taxonomy" id="88036"/>
    <lineage>
        <taxon>Eukaryota</taxon>
        <taxon>Viridiplantae</taxon>
        <taxon>Streptophyta</taxon>
        <taxon>Embryophyta</taxon>
        <taxon>Tracheophyta</taxon>
        <taxon>Lycopodiopsida</taxon>
        <taxon>Selaginellales</taxon>
        <taxon>Selaginellaceae</taxon>
        <taxon>Selaginella</taxon>
    </lineage>
</organism>
<dbReference type="NCBIfam" id="TIGR00756">
    <property type="entry name" value="PPR"/>
    <property type="match status" value="1"/>
</dbReference>
<reference evidence="2 3" key="1">
    <citation type="journal article" date="2011" name="Science">
        <title>The Selaginella genome identifies genetic changes associated with the evolution of vascular plants.</title>
        <authorList>
            <person name="Banks J.A."/>
            <person name="Nishiyama T."/>
            <person name="Hasebe M."/>
            <person name="Bowman J.L."/>
            <person name="Gribskov M."/>
            <person name="dePamphilis C."/>
            <person name="Albert V.A."/>
            <person name="Aono N."/>
            <person name="Aoyama T."/>
            <person name="Ambrose B.A."/>
            <person name="Ashton N.W."/>
            <person name="Axtell M.J."/>
            <person name="Barker E."/>
            <person name="Barker M.S."/>
            <person name="Bennetzen J.L."/>
            <person name="Bonawitz N.D."/>
            <person name="Chapple C."/>
            <person name="Cheng C."/>
            <person name="Correa L.G."/>
            <person name="Dacre M."/>
            <person name="DeBarry J."/>
            <person name="Dreyer I."/>
            <person name="Elias M."/>
            <person name="Engstrom E.M."/>
            <person name="Estelle M."/>
            <person name="Feng L."/>
            <person name="Finet C."/>
            <person name="Floyd S.K."/>
            <person name="Frommer W.B."/>
            <person name="Fujita T."/>
            <person name="Gramzow L."/>
            <person name="Gutensohn M."/>
            <person name="Harholt J."/>
            <person name="Hattori M."/>
            <person name="Heyl A."/>
            <person name="Hirai T."/>
            <person name="Hiwatashi Y."/>
            <person name="Ishikawa M."/>
            <person name="Iwata M."/>
            <person name="Karol K.G."/>
            <person name="Koehler B."/>
            <person name="Kolukisaoglu U."/>
            <person name="Kubo M."/>
            <person name="Kurata T."/>
            <person name="Lalonde S."/>
            <person name="Li K."/>
            <person name="Li Y."/>
            <person name="Litt A."/>
            <person name="Lyons E."/>
            <person name="Manning G."/>
            <person name="Maruyama T."/>
            <person name="Michael T.P."/>
            <person name="Mikami K."/>
            <person name="Miyazaki S."/>
            <person name="Morinaga S."/>
            <person name="Murata T."/>
            <person name="Mueller-Roeber B."/>
            <person name="Nelson D.R."/>
            <person name="Obara M."/>
            <person name="Oguri Y."/>
            <person name="Olmstead R.G."/>
            <person name="Onodera N."/>
            <person name="Petersen B.L."/>
            <person name="Pils B."/>
            <person name="Prigge M."/>
            <person name="Rensing S.A."/>
            <person name="Riano-Pachon D.M."/>
            <person name="Roberts A.W."/>
            <person name="Sato Y."/>
            <person name="Scheller H.V."/>
            <person name="Schulz B."/>
            <person name="Schulz C."/>
            <person name="Shakirov E.V."/>
            <person name="Shibagaki N."/>
            <person name="Shinohara N."/>
            <person name="Shippen D.E."/>
            <person name="Soerensen I."/>
            <person name="Sotooka R."/>
            <person name="Sugimoto N."/>
            <person name="Sugita M."/>
            <person name="Sumikawa N."/>
            <person name="Tanurdzic M."/>
            <person name="Theissen G."/>
            <person name="Ulvskov P."/>
            <person name="Wakazuki S."/>
            <person name="Weng J.K."/>
            <person name="Willats W.W."/>
            <person name="Wipf D."/>
            <person name="Wolf P.G."/>
            <person name="Yang L."/>
            <person name="Zimmer A.D."/>
            <person name="Zhu Q."/>
            <person name="Mitros T."/>
            <person name="Hellsten U."/>
            <person name="Loque D."/>
            <person name="Otillar R."/>
            <person name="Salamov A."/>
            <person name="Schmutz J."/>
            <person name="Shapiro H."/>
            <person name="Lindquist E."/>
            <person name="Lucas S."/>
            <person name="Rokhsar D."/>
            <person name="Grigoriev I.V."/>
        </authorList>
    </citation>
    <scope>NUCLEOTIDE SEQUENCE [LARGE SCALE GENOMIC DNA]</scope>
</reference>
<dbReference type="eggNOG" id="KOG4197">
    <property type="taxonomic scope" value="Eukaryota"/>
</dbReference>
<dbReference type="EMBL" id="GL377570">
    <property type="protein sequence ID" value="EFJ33825.1"/>
    <property type="molecule type" value="Genomic_DNA"/>
</dbReference>
<dbReference type="PANTHER" id="PTHR47926:SF533">
    <property type="entry name" value="DYW DOMAIN-CONTAINING PROTEIN"/>
    <property type="match status" value="1"/>
</dbReference>
<sequence>AYAHHGYGIETLWFYRLFELHGYKPLEPTFLCVFLACGHAGLVDECKWYFQSMIEDRITPTFDHYSSVVTVLSRAGKLEEAEDLLHSMPFNPGSMGWTSLLGACRTHGDLKRARRAADEAMELDRHDSAPYVLLSNVNISAASGCLHRKTKHNHPK</sequence>
<dbReference type="KEGG" id="smo:SELMODRAFT_82984"/>
<dbReference type="InParanoid" id="D8R117"/>
<dbReference type="Gramene" id="EFJ33825">
    <property type="protein sequence ID" value="EFJ33825"/>
    <property type="gene ID" value="SELMODRAFT_82984"/>
</dbReference>
<dbReference type="InterPro" id="IPR002885">
    <property type="entry name" value="PPR_rpt"/>
</dbReference>
<dbReference type="Gene3D" id="1.25.40.10">
    <property type="entry name" value="Tetratricopeptide repeat domain"/>
    <property type="match status" value="1"/>
</dbReference>
<name>D8R117_SELML</name>
<dbReference type="GO" id="GO:0003723">
    <property type="term" value="F:RNA binding"/>
    <property type="evidence" value="ECO:0007669"/>
    <property type="project" value="InterPro"/>
</dbReference>
<dbReference type="GO" id="GO:0009451">
    <property type="term" value="P:RNA modification"/>
    <property type="evidence" value="ECO:0007669"/>
    <property type="project" value="InterPro"/>
</dbReference>
<dbReference type="AlphaFoldDB" id="D8R117"/>
<keyword evidence="1" id="KW-0677">Repeat</keyword>
<feature type="non-terminal residue" evidence="2">
    <location>
        <position position="1"/>
    </location>
</feature>
<evidence type="ECO:0000256" key="1">
    <source>
        <dbReference type="ARBA" id="ARBA00022737"/>
    </source>
</evidence>